<keyword evidence="3" id="KW-1185">Reference proteome</keyword>
<feature type="compositionally biased region" description="Basic and acidic residues" evidence="1">
    <location>
        <begin position="368"/>
        <end position="377"/>
    </location>
</feature>
<evidence type="ECO:0000256" key="1">
    <source>
        <dbReference type="SAM" id="MobiDB-lite"/>
    </source>
</evidence>
<protein>
    <submittedName>
        <fullName evidence="2">Uncharacterized protein</fullName>
    </submittedName>
</protein>
<dbReference type="Proteomes" id="UP000054771">
    <property type="component" value="Unassembled WGS sequence"/>
</dbReference>
<sequence>MARRARSKSRGRSTTGRSRSHSNRTPRQLDTPDSSLRTASEKWSSAYDANFQQALVDVGIYPRNHQGFRDRRPRNRDAIMARLERRRESISGLDEDAFDDFVQKDHDARSEKTVMSTVFPIIRGSADIPFGEEKLFGNLDPLAEGIVSAKPDFYDGTLAAECEKVVRQLLGSSIIPSTQDHLPIAPNFFCEGKGPDGSHAVGERQALYNGALGARGMHDLQRFGNAALYDNNAYTITSLYHCGQLELYTVHPVKSAHPGRETDYQMTLLKSYSLKGECGVFRQGVQAFRNARDWAKEQRDSFIFKANATAAMMPGVFRQDRSGKLQPSTIERGSFGSDTSTDELARPPIIGPSRKRVLSHGKQPTGPADREKSSRVE</sequence>
<feature type="region of interest" description="Disordered" evidence="1">
    <location>
        <begin position="1"/>
        <end position="37"/>
    </location>
</feature>
<name>A0A0U5HAY8_ASPCI</name>
<organism evidence="2 3">
    <name type="scientific">Aspergillus calidoustus</name>
    <dbReference type="NCBI Taxonomy" id="454130"/>
    <lineage>
        <taxon>Eukaryota</taxon>
        <taxon>Fungi</taxon>
        <taxon>Dikarya</taxon>
        <taxon>Ascomycota</taxon>
        <taxon>Pezizomycotina</taxon>
        <taxon>Eurotiomycetes</taxon>
        <taxon>Eurotiomycetidae</taxon>
        <taxon>Eurotiales</taxon>
        <taxon>Aspergillaceae</taxon>
        <taxon>Aspergillus</taxon>
        <taxon>Aspergillus subgen. Nidulantes</taxon>
    </lineage>
</organism>
<evidence type="ECO:0000313" key="3">
    <source>
        <dbReference type="Proteomes" id="UP000054771"/>
    </source>
</evidence>
<gene>
    <name evidence="2" type="ORF">ASPCAL14467</name>
</gene>
<dbReference type="STRING" id="454130.A0A0U5HAY8"/>
<feature type="compositionally biased region" description="Basic residues" evidence="1">
    <location>
        <begin position="1"/>
        <end position="11"/>
    </location>
</feature>
<evidence type="ECO:0000313" key="2">
    <source>
        <dbReference type="EMBL" id="CEL11364.1"/>
    </source>
</evidence>
<accession>A0A0U5HAY8</accession>
<feature type="compositionally biased region" description="Polar residues" evidence="1">
    <location>
        <begin position="26"/>
        <end position="37"/>
    </location>
</feature>
<proteinExistence type="predicted"/>
<dbReference type="OMA" id="CETYTEV"/>
<reference evidence="3" key="1">
    <citation type="journal article" date="2016" name="Genome Announc.">
        <title>Draft genome sequences of fungus Aspergillus calidoustus.</title>
        <authorList>
            <person name="Horn F."/>
            <person name="Linde J."/>
            <person name="Mattern D.J."/>
            <person name="Walther G."/>
            <person name="Guthke R."/>
            <person name="Scherlach K."/>
            <person name="Martin K."/>
            <person name="Brakhage A.A."/>
            <person name="Petzke L."/>
            <person name="Valiante V."/>
        </authorList>
    </citation>
    <scope>NUCLEOTIDE SEQUENCE [LARGE SCALE GENOMIC DNA]</scope>
    <source>
        <strain evidence="3">SF006504</strain>
    </source>
</reference>
<feature type="compositionally biased region" description="Polar residues" evidence="1">
    <location>
        <begin position="325"/>
        <end position="339"/>
    </location>
</feature>
<dbReference type="OrthoDB" id="4503105at2759"/>
<dbReference type="AlphaFoldDB" id="A0A0U5HAY8"/>
<dbReference type="EMBL" id="CDMC01000025">
    <property type="protein sequence ID" value="CEL11364.1"/>
    <property type="molecule type" value="Genomic_DNA"/>
</dbReference>
<feature type="region of interest" description="Disordered" evidence="1">
    <location>
        <begin position="319"/>
        <end position="377"/>
    </location>
</feature>